<proteinExistence type="predicted"/>
<evidence type="ECO:0000313" key="1">
    <source>
        <dbReference type="EMBL" id="KAK3076983.1"/>
    </source>
</evidence>
<name>A0ACC3DK90_9PEZI</name>
<dbReference type="Proteomes" id="UP001186974">
    <property type="component" value="Unassembled WGS sequence"/>
</dbReference>
<evidence type="ECO:0000313" key="2">
    <source>
        <dbReference type="Proteomes" id="UP001186974"/>
    </source>
</evidence>
<dbReference type="EMBL" id="JAWDJW010003333">
    <property type="protein sequence ID" value="KAK3076983.1"/>
    <property type="molecule type" value="Genomic_DNA"/>
</dbReference>
<feature type="non-terminal residue" evidence="1">
    <location>
        <position position="130"/>
    </location>
</feature>
<reference evidence="1" key="1">
    <citation type="submission" date="2024-09" db="EMBL/GenBank/DDBJ databases">
        <title>Black Yeasts Isolated from many extreme environments.</title>
        <authorList>
            <person name="Coleine C."/>
            <person name="Stajich J.E."/>
            <person name="Selbmann L."/>
        </authorList>
    </citation>
    <scope>NUCLEOTIDE SEQUENCE</scope>
    <source>
        <strain evidence="1">CCFEE 5737</strain>
    </source>
</reference>
<gene>
    <name evidence="1" type="ORF">LTS18_011495</name>
</gene>
<keyword evidence="2" id="KW-1185">Reference proteome</keyword>
<sequence length="130" mass="14278">MVVIQSTISPSDGDYSDSDSLTDEASAMLTPSPTLSHKKVKRELDPDYEEVTGKRHKLDAGETETGPTRRRQWLQEHPEQPRRRKSLIVCLDVPNLGSVIQGSSIPTFEGKAGCEAETNTVGEGQGDMHE</sequence>
<protein>
    <submittedName>
        <fullName evidence="1">Uncharacterized protein</fullName>
    </submittedName>
</protein>
<organism evidence="1 2">
    <name type="scientific">Coniosporium uncinatum</name>
    <dbReference type="NCBI Taxonomy" id="93489"/>
    <lineage>
        <taxon>Eukaryota</taxon>
        <taxon>Fungi</taxon>
        <taxon>Dikarya</taxon>
        <taxon>Ascomycota</taxon>
        <taxon>Pezizomycotina</taxon>
        <taxon>Dothideomycetes</taxon>
        <taxon>Dothideomycetes incertae sedis</taxon>
        <taxon>Coniosporium</taxon>
    </lineage>
</organism>
<accession>A0ACC3DK90</accession>
<comment type="caution">
    <text evidence="1">The sequence shown here is derived from an EMBL/GenBank/DDBJ whole genome shotgun (WGS) entry which is preliminary data.</text>
</comment>